<dbReference type="Gene3D" id="3.80.10.10">
    <property type="entry name" value="Ribonuclease Inhibitor"/>
    <property type="match status" value="1"/>
</dbReference>
<keyword evidence="1" id="KW-0677">Repeat</keyword>
<dbReference type="GO" id="GO:0009626">
    <property type="term" value="P:plant-type hypersensitive response"/>
    <property type="evidence" value="ECO:0007669"/>
    <property type="project" value="UniProtKB-ARBA"/>
</dbReference>
<dbReference type="EnsemblPlants" id="TuG1812G0700006053.01.T01">
    <property type="protein sequence ID" value="TuG1812G0700006053.01.T01.cds248750"/>
    <property type="gene ID" value="TuG1812G0700006053.01"/>
</dbReference>
<dbReference type="FunFam" id="1.10.10.10:FF:000322">
    <property type="entry name" value="Probable disease resistance protein At1g63360"/>
    <property type="match status" value="1"/>
</dbReference>
<keyword evidence="6" id="KW-1185">Reference proteome</keyword>
<proteinExistence type="predicted"/>
<dbReference type="Pfam" id="PF23559">
    <property type="entry name" value="WHD_DRP"/>
    <property type="match status" value="1"/>
</dbReference>
<reference evidence="5" key="2">
    <citation type="submission" date="2018-03" db="EMBL/GenBank/DDBJ databases">
        <title>The Triticum urartu genome reveals the dynamic nature of wheat genome evolution.</title>
        <authorList>
            <person name="Ling H."/>
            <person name="Ma B."/>
            <person name="Shi X."/>
            <person name="Liu H."/>
            <person name="Dong L."/>
            <person name="Sun H."/>
            <person name="Cao Y."/>
            <person name="Gao Q."/>
            <person name="Zheng S."/>
            <person name="Li Y."/>
            <person name="Yu Y."/>
            <person name="Du H."/>
            <person name="Qi M."/>
            <person name="Li Y."/>
            <person name="Yu H."/>
            <person name="Cui Y."/>
            <person name="Wang N."/>
            <person name="Chen C."/>
            <person name="Wu H."/>
            <person name="Zhao Y."/>
            <person name="Zhang J."/>
            <person name="Li Y."/>
            <person name="Zhou W."/>
            <person name="Zhang B."/>
            <person name="Hu W."/>
            <person name="Eijk M."/>
            <person name="Tang J."/>
            <person name="Witsenboer H."/>
            <person name="Zhao S."/>
            <person name="Li Z."/>
            <person name="Zhang A."/>
            <person name="Wang D."/>
            <person name="Liang C."/>
        </authorList>
    </citation>
    <scope>NUCLEOTIDE SEQUENCE [LARGE SCALE GENOMIC DNA]</scope>
    <source>
        <strain evidence="5">cv. G1812</strain>
    </source>
</reference>
<keyword evidence="2" id="KW-0611">Plant defense</keyword>
<protein>
    <recommendedName>
        <fullName evidence="7">Disease resistance protein RPM1</fullName>
    </recommendedName>
</protein>
<dbReference type="Gramene" id="TuG1812G0700006053.01.T01">
    <property type="protein sequence ID" value="TuG1812G0700006053.01.T01.cds248750"/>
    <property type="gene ID" value="TuG1812G0700006053.01"/>
</dbReference>
<dbReference type="InterPro" id="IPR058922">
    <property type="entry name" value="WHD_DRP"/>
</dbReference>
<dbReference type="InterPro" id="IPR032675">
    <property type="entry name" value="LRR_dom_sf"/>
</dbReference>
<evidence type="ECO:0000259" key="3">
    <source>
        <dbReference type="Pfam" id="PF23559"/>
    </source>
</evidence>
<dbReference type="InterPro" id="IPR044974">
    <property type="entry name" value="Disease_R_plants"/>
</dbReference>
<dbReference type="AlphaFoldDB" id="A0A8R7VEJ7"/>
<name>A0A8R7VEJ7_TRIUA</name>
<evidence type="ECO:0000259" key="4">
    <source>
        <dbReference type="Pfam" id="PF23598"/>
    </source>
</evidence>
<dbReference type="GO" id="GO:0042742">
    <property type="term" value="P:defense response to bacterium"/>
    <property type="evidence" value="ECO:0007669"/>
    <property type="project" value="UniProtKB-ARBA"/>
</dbReference>
<evidence type="ECO:0008006" key="7">
    <source>
        <dbReference type="Google" id="ProtNLM"/>
    </source>
</evidence>
<accession>A0A8R7VEJ7</accession>
<dbReference type="Pfam" id="PF23598">
    <property type="entry name" value="LRR_14"/>
    <property type="match status" value="1"/>
</dbReference>
<dbReference type="GO" id="GO:0002758">
    <property type="term" value="P:innate immune response-activating signaling pathway"/>
    <property type="evidence" value="ECO:0007669"/>
    <property type="project" value="UniProtKB-ARBA"/>
</dbReference>
<dbReference type="Proteomes" id="UP000015106">
    <property type="component" value="Chromosome 7"/>
</dbReference>
<dbReference type="SUPFAM" id="SSF52058">
    <property type="entry name" value="L domain-like"/>
    <property type="match status" value="1"/>
</dbReference>
<dbReference type="PANTHER" id="PTHR23155">
    <property type="entry name" value="DISEASE RESISTANCE PROTEIN RP"/>
    <property type="match status" value="1"/>
</dbReference>
<dbReference type="Gene3D" id="1.10.10.10">
    <property type="entry name" value="Winged helix-like DNA-binding domain superfamily/Winged helix DNA-binding domain"/>
    <property type="match status" value="1"/>
</dbReference>
<feature type="domain" description="Disease resistance protein winged helix" evidence="3">
    <location>
        <begin position="28"/>
        <end position="96"/>
    </location>
</feature>
<dbReference type="InterPro" id="IPR055414">
    <property type="entry name" value="LRR_R13L4/SHOC2-like"/>
</dbReference>
<dbReference type="InterPro" id="IPR036388">
    <property type="entry name" value="WH-like_DNA-bd_sf"/>
</dbReference>
<evidence type="ECO:0000256" key="2">
    <source>
        <dbReference type="ARBA" id="ARBA00022821"/>
    </source>
</evidence>
<dbReference type="PANTHER" id="PTHR23155:SF931">
    <property type="entry name" value="OS01G0547000 PROTEIN"/>
    <property type="match status" value="1"/>
</dbReference>
<reference evidence="6" key="1">
    <citation type="journal article" date="2013" name="Nature">
        <title>Draft genome of the wheat A-genome progenitor Triticum urartu.</title>
        <authorList>
            <person name="Ling H.Q."/>
            <person name="Zhao S."/>
            <person name="Liu D."/>
            <person name="Wang J."/>
            <person name="Sun H."/>
            <person name="Zhang C."/>
            <person name="Fan H."/>
            <person name="Li D."/>
            <person name="Dong L."/>
            <person name="Tao Y."/>
            <person name="Gao C."/>
            <person name="Wu H."/>
            <person name="Li Y."/>
            <person name="Cui Y."/>
            <person name="Guo X."/>
            <person name="Zheng S."/>
            <person name="Wang B."/>
            <person name="Yu K."/>
            <person name="Liang Q."/>
            <person name="Yang W."/>
            <person name="Lou X."/>
            <person name="Chen J."/>
            <person name="Feng M."/>
            <person name="Jian J."/>
            <person name="Zhang X."/>
            <person name="Luo G."/>
            <person name="Jiang Y."/>
            <person name="Liu J."/>
            <person name="Wang Z."/>
            <person name="Sha Y."/>
            <person name="Zhang B."/>
            <person name="Wu H."/>
            <person name="Tang D."/>
            <person name="Shen Q."/>
            <person name="Xue P."/>
            <person name="Zou S."/>
            <person name="Wang X."/>
            <person name="Liu X."/>
            <person name="Wang F."/>
            <person name="Yang Y."/>
            <person name="An X."/>
            <person name="Dong Z."/>
            <person name="Zhang K."/>
            <person name="Zhang X."/>
            <person name="Luo M.C."/>
            <person name="Dvorak J."/>
            <person name="Tong Y."/>
            <person name="Wang J."/>
            <person name="Yang H."/>
            <person name="Li Z."/>
            <person name="Wang D."/>
            <person name="Zhang A."/>
            <person name="Wang J."/>
        </authorList>
    </citation>
    <scope>NUCLEOTIDE SEQUENCE</scope>
    <source>
        <strain evidence="6">cv. G1812</strain>
    </source>
</reference>
<reference evidence="5" key="3">
    <citation type="submission" date="2022-06" db="UniProtKB">
        <authorList>
            <consortium name="EnsemblPlants"/>
        </authorList>
    </citation>
    <scope>IDENTIFICATION</scope>
</reference>
<feature type="domain" description="Disease resistance R13L4/SHOC-2-like LRR" evidence="4">
    <location>
        <begin position="143"/>
        <end position="389"/>
    </location>
</feature>
<organism evidence="5 6">
    <name type="scientific">Triticum urartu</name>
    <name type="common">Red wild einkorn</name>
    <name type="synonym">Crithodium urartu</name>
    <dbReference type="NCBI Taxonomy" id="4572"/>
    <lineage>
        <taxon>Eukaryota</taxon>
        <taxon>Viridiplantae</taxon>
        <taxon>Streptophyta</taxon>
        <taxon>Embryophyta</taxon>
        <taxon>Tracheophyta</taxon>
        <taxon>Spermatophyta</taxon>
        <taxon>Magnoliopsida</taxon>
        <taxon>Liliopsida</taxon>
        <taxon>Poales</taxon>
        <taxon>Poaceae</taxon>
        <taxon>BOP clade</taxon>
        <taxon>Pooideae</taxon>
        <taxon>Triticodae</taxon>
        <taxon>Triticeae</taxon>
        <taxon>Triticinae</taxon>
        <taxon>Triticum</taxon>
    </lineage>
</organism>
<evidence type="ECO:0000256" key="1">
    <source>
        <dbReference type="ARBA" id="ARBA00022737"/>
    </source>
</evidence>
<evidence type="ECO:0000313" key="6">
    <source>
        <dbReference type="Proteomes" id="UP000015106"/>
    </source>
</evidence>
<evidence type="ECO:0000313" key="5">
    <source>
        <dbReference type="EnsemblPlants" id="TuG1812G0700006053.01.T01.cds248750"/>
    </source>
</evidence>
<sequence>MPRVETILKISLEDLPYDLKNCFLHCALFPEDYSIKRRTIMRHWIAAGFIKEKQNKTLEEVAEWYLTELVNRSLLQVVERNYTGRLKCCQMHDVIRLVALNKAGEECFGEVYDGSRALSVERTRRISIQSGNLQRLIESDATHVRAIHGFNRYINIELLRPILESSNLLSTLDLQGTRIKMLPTEVFNLFNLRYLGLRYTDIESLPEDIGRLQNLEVLDAVNSALSYLPNNIAKLQRLRYLFASYASPQGEVMLFSGVKVPSSIRHLTSLHALQCVEASSKILGGVAALTQLKTFAVCNVETKHSADLRNAIKEMRHLVHLEITAISEKEVLQLEGLCLPPNVYIVGLQGQLEKRLIPQVIASWSRLNSLTRLRLAFSKIDEESFSSLLVLRAYEVYVIFRL</sequence>